<proteinExistence type="predicted"/>
<keyword evidence="2" id="KW-1185">Reference proteome</keyword>
<name>A0A6A6XQX3_9PLEO</name>
<evidence type="ECO:0000313" key="2">
    <source>
        <dbReference type="Proteomes" id="UP000799757"/>
    </source>
</evidence>
<evidence type="ECO:0000313" key="1">
    <source>
        <dbReference type="EMBL" id="KAF2798588.1"/>
    </source>
</evidence>
<dbReference type="Gene3D" id="1.25.40.20">
    <property type="entry name" value="Ankyrin repeat-containing domain"/>
    <property type="match status" value="1"/>
</dbReference>
<dbReference type="AlphaFoldDB" id="A0A6A6XQX3"/>
<accession>A0A6A6XQX3</accession>
<evidence type="ECO:0008006" key="3">
    <source>
        <dbReference type="Google" id="ProtNLM"/>
    </source>
</evidence>
<dbReference type="SUPFAM" id="SSF48403">
    <property type="entry name" value="Ankyrin repeat"/>
    <property type="match status" value="1"/>
</dbReference>
<gene>
    <name evidence="1" type="ORF">K505DRAFT_333281</name>
</gene>
<dbReference type="EMBL" id="MU001780">
    <property type="protein sequence ID" value="KAF2798588.1"/>
    <property type="molecule type" value="Genomic_DNA"/>
</dbReference>
<reference evidence="1" key="1">
    <citation type="journal article" date="2020" name="Stud. Mycol.">
        <title>101 Dothideomycetes genomes: a test case for predicting lifestyles and emergence of pathogens.</title>
        <authorList>
            <person name="Haridas S."/>
            <person name="Albert R."/>
            <person name="Binder M."/>
            <person name="Bloem J."/>
            <person name="Labutti K."/>
            <person name="Salamov A."/>
            <person name="Andreopoulos B."/>
            <person name="Baker S."/>
            <person name="Barry K."/>
            <person name="Bills G."/>
            <person name="Bluhm B."/>
            <person name="Cannon C."/>
            <person name="Castanera R."/>
            <person name="Culley D."/>
            <person name="Daum C."/>
            <person name="Ezra D."/>
            <person name="Gonzalez J."/>
            <person name="Henrissat B."/>
            <person name="Kuo A."/>
            <person name="Liang C."/>
            <person name="Lipzen A."/>
            <person name="Lutzoni F."/>
            <person name="Magnuson J."/>
            <person name="Mondo S."/>
            <person name="Nolan M."/>
            <person name="Ohm R."/>
            <person name="Pangilinan J."/>
            <person name="Park H.-J."/>
            <person name="Ramirez L."/>
            <person name="Alfaro M."/>
            <person name="Sun H."/>
            <person name="Tritt A."/>
            <person name="Yoshinaga Y."/>
            <person name="Zwiers L.-H."/>
            <person name="Turgeon B."/>
            <person name="Goodwin S."/>
            <person name="Spatafora J."/>
            <person name="Crous P."/>
            <person name="Grigoriev I."/>
        </authorList>
    </citation>
    <scope>NUCLEOTIDE SEQUENCE</scope>
    <source>
        <strain evidence="1">CBS 109.77</strain>
    </source>
</reference>
<sequence>MDGVSSVASILQITDLCARLGLGLYKLASNLKHLPADFRRKVRSVSELQQAVDSIGADLRQPSPCPIRDRLTDDALLQLLHLLNESHKEAVSLEHILDDALPQPDDNSFIRHRRTLRTMAKREDIQSRLDRLQELRSQLSICYGSITETAQITAQSGSLIHSLQGQVAAIASGANLSTQDRESISGLSTRFETLGSDLGARIGTAESSLGDGMGELRGDIIGRIGTVQTHINGVTHLIQSSTQNLGNQLQNGLDQMCSSFENYAAKQDVVELSEAANQKLADTIVARLTSTPSLLADSLAVTSHFQGPGICTCRRIGKQKFKRKFGPLTLYRRALGVHSPGCVYYGQESKTQLETRFSLLLTRLVSRSVEIQFGIRHGAGGFSISEGCGVISIVDGRNGPGFSRFMDAKMALAHIFHGSQLDSSSKPIREQITTEQVELALGTLLAKLWYMQEIVADIVNSIIQDLINGGVRTNATETQIEAHFTSYMMAWAKSAEHTAFSGCLRRLLSIEIVGRNHEEVKRLIKNEADVNDVEAAPYSPLCFTLGGPGWPIGMDILLSAGADPSSAIHCAIYYEDDVAVSMLLERGSSLFTPQKKSKSSFWDIPPRYNSSVLSYALWINRERGNFNHRILPLVVEALVRSRQGLMQLARKHISIPTLKRLGWKDPEDNSKLLDSAAKAVVSELQTQNIRIPDFMQPGPDATVYHNPWMTADVAEALFRAGFEEIDILDCHGVSPMLLNCHQHEAGRWNLPREIIPWLLTHGAKHVVFSSFLNISIVQKLAGNFSNISMDRDKREYTVQQTEQILTMLLGSFPLIDHRDSCTCFCGVKGCTPIQTMFRSYPWLLRLWNRCVHSKRLDYSNHREACRFELFSRLGMRHTCAFFTSQESCDFNEKNHFVHYLAHESIIPSQEEIIEIQDEDRSLKFQLDAFMDLYMELENQFIGDFELFWEAWWEMMQHVIPMEVWTANNRVDSEKLQASVLPIHDDELEGKLGEVRQGVMSSIHINLEVVATLEKLLKSMIEAILATAGSSDPVV</sequence>
<dbReference type="InterPro" id="IPR036770">
    <property type="entry name" value="Ankyrin_rpt-contain_sf"/>
</dbReference>
<dbReference type="OrthoDB" id="3944214at2759"/>
<organism evidence="1 2">
    <name type="scientific">Melanomma pulvis-pyrius CBS 109.77</name>
    <dbReference type="NCBI Taxonomy" id="1314802"/>
    <lineage>
        <taxon>Eukaryota</taxon>
        <taxon>Fungi</taxon>
        <taxon>Dikarya</taxon>
        <taxon>Ascomycota</taxon>
        <taxon>Pezizomycotina</taxon>
        <taxon>Dothideomycetes</taxon>
        <taxon>Pleosporomycetidae</taxon>
        <taxon>Pleosporales</taxon>
        <taxon>Melanommataceae</taxon>
        <taxon>Melanomma</taxon>
    </lineage>
</organism>
<protein>
    <recommendedName>
        <fullName evidence="3">Ankyrin</fullName>
    </recommendedName>
</protein>
<dbReference type="Proteomes" id="UP000799757">
    <property type="component" value="Unassembled WGS sequence"/>
</dbReference>